<protein>
    <recommendedName>
        <fullName evidence="3">Transmembrane protein</fullName>
    </recommendedName>
</protein>
<dbReference type="EMBL" id="JAHUTJ010049302">
    <property type="protein sequence ID" value="MED6282872.1"/>
    <property type="molecule type" value="Genomic_DNA"/>
</dbReference>
<evidence type="ECO:0008006" key="3">
    <source>
        <dbReference type="Google" id="ProtNLM"/>
    </source>
</evidence>
<accession>A0ABU7E6I3</accession>
<dbReference type="Proteomes" id="UP001352852">
    <property type="component" value="Unassembled WGS sequence"/>
</dbReference>
<sequence>MPAVRLLSESRCSTDRSIGFASSKQSDFGRVVVFFFCFFCLLKIEKAKKKGAPALFLNAQVYRSVCLFLYLSRLSGSGSDFLSLTHTHTYTHSRTRFFSLFHTHTNARTHPPSLSLSLSPSLFLFFRLLRFA</sequence>
<feature type="non-terminal residue" evidence="1">
    <location>
        <position position="132"/>
    </location>
</feature>
<comment type="caution">
    <text evidence="1">The sequence shown here is derived from an EMBL/GenBank/DDBJ whole genome shotgun (WGS) entry which is preliminary data.</text>
</comment>
<reference evidence="1 2" key="1">
    <citation type="submission" date="2021-06" db="EMBL/GenBank/DDBJ databases">
        <authorList>
            <person name="Palmer J.M."/>
        </authorList>
    </citation>
    <scope>NUCLEOTIDE SEQUENCE [LARGE SCALE GENOMIC DNA]</scope>
    <source>
        <strain evidence="1 2">CL_MEX2019</strain>
        <tissue evidence="1">Muscle</tissue>
    </source>
</reference>
<keyword evidence="2" id="KW-1185">Reference proteome</keyword>
<proteinExistence type="predicted"/>
<organism evidence="1 2">
    <name type="scientific">Characodon lateralis</name>
    <dbReference type="NCBI Taxonomy" id="208331"/>
    <lineage>
        <taxon>Eukaryota</taxon>
        <taxon>Metazoa</taxon>
        <taxon>Chordata</taxon>
        <taxon>Craniata</taxon>
        <taxon>Vertebrata</taxon>
        <taxon>Euteleostomi</taxon>
        <taxon>Actinopterygii</taxon>
        <taxon>Neopterygii</taxon>
        <taxon>Teleostei</taxon>
        <taxon>Neoteleostei</taxon>
        <taxon>Acanthomorphata</taxon>
        <taxon>Ovalentaria</taxon>
        <taxon>Atherinomorphae</taxon>
        <taxon>Cyprinodontiformes</taxon>
        <taxon>Goodeidae</taxon>
        <taxon>Characodon</taxon>
    </lineage>
</organism>
<name>A0ABU7E6I3_9TELE</name>
<gene>
    <name evidence="1" type="ORF">CHARACLAT_002840</name>
</gene>
<evidence type="ECO:0000313" key="1">
    <source>
        <dbReference type="EMBL" id="MED6282872.1"/>
    </source>
</evidence>
<evidence type="ECO:0000313" key="2">
    <source>
        <dbReference type="Proteomes" id="UP001352852"/>
    </source>
</evidence>